<feature type="binding site" evidence="6">
    <location>
        <position position="129"/>
    </location>
    <ligand>
        <name>S-adenosyl-L-methionine</name>
        <dbReference type="ChEBI" id="CHEBI:59789"/>
    </ligand>
</feature>
<dbReference type="Pfam" id="PF06325">
    <property type="entry name" value="PrmA"/>
    <property type="match status" value="1"/>
</dbReference>
<dbReference type="GO" id="GO:0008276">
    <property type="term" value="F:protein methyltransferase activity"/>
    <property type="evidence" value="ECO:0007669"/>
    <property type="project" value="UniProtKB-UniRule"/>
</dbReference>
<keyword evidence="7" id="KW-0687">Ribonucleoprotein</keyword>
<dbReference type="Gene3D" id="3.40.50.150">
    <property type="entry name" value="Vaccinia Virus protein VP39"/>
    <property type="match status" value="1"/>
</dbReference>
<dbReference type="KEGG" id="asx:CDL62_17585"/>
<evidence type="ECO:0000256" key="2">
    <source>
        <dbReference type="ARBA" id="ARBA00022490"/>
    </source>
</evidence>
<keyword evidence="5 6" id="KW-0949">S-adenosyl-L-methionine</keyword>
<dbReference type="AlphaFoldDB" id="A0A1T5H8S5"/>
<feature type="binding site" evidence="6">
    <location>
        <position position="172"/>
    </location>
    <ligand>
        <name>S-adenosyl-L-methionine</name>
        <dbReference type="ChEBI" id="CHEBI:59789"/>
    </ligand>
</feature>
<keyword evidence="3 6" id="KW-0489">Methyltransferase</keyword>
<feature type="binding site" evidence="6">
    <location>
        <position position="215"/>
    </location>
    <ligand>
        <name>S-adenosyl-L-methionine</name>
        <dbReference type="ChEBI" id="CHEBI:59789"/>
    </ligand>
</feature>
<reference evidence="8" key="1">
    <citation type="submission" date="2017-02" db="EMBL/GenBank/DDBJ databases">
        <authorList>
            <person name="Varghese N."/>
            <person name="Submissions S."/>
        </authorList>
    </citation>
    <scope>NUCLEOTIDE SEQUENCE [LARGE SCALE GENOMIC DNA]</scope>
    <source>
        <strain evidence="8">DSM 24412</strain>
    </source>
</reference>
<name>A0A1T5H8S5_9BACT</name>
<sequence length="278" mass="31407">MNYIKLTVTLHPFNQDASDLLMANLGEQGFESFMENENGFEAYIEESQYSTEIPDNLEMPIPGISIHHTLETIEKKNWNEEWEKHYFQPIVVADQCVVRSPFHHDYPQVPIEIVIEPKMSFGTGHHATTGMMMEYILENDMNNKVVLDMGCGTGILGILASIRGAKKVTAIDIDDWCTENCTENNHINNIHNMDVITGDASQLPKSEEFDVILANINRNILINDIATYSQCLKKGGLLLLSGFYTEDIPAIDAIAKKHQLKIKSSKENNNWASVAYEK</sequence>
<dbReference type="EMBL" id="FUYV01000012">
    <property type="protein sequence ID" value="SKC17078.1"/>
    <property type="molecule type" value="Genomic_DNA"/>
</dbReference>
<comment type="subcellular location">
    <subcellularLocation>
        <location evidence="6">Cytoplasm</location>
    </subcellularLocation>
</comment>
<evidence type="ECO:0000256" key="1">
    <source>
        <dbReference type="ARBA" id="ARBA00009741"/>
    </source>
</evidence>
<gene>
    <name evidence="6" type="primary">prmA</name>
    <name evidence="7" type="ORF">SAMN03080601_02143</name>
</gene>
<dbReference type="NCBIfam" id="NF001785">
    <property type="entry name" value="PRK00517.2-2"/>
    <property type="match status" value="1"/>
</dbReference>
<dbReference type="PANTHER" id="PTHR43648:SF1">
    <property type="entry name" value="ELECTRON TRANSFER FLAVOPROTEIN BETA SUBUNIT LYSINE METHYLTRANSFERASE"/>
    <property type="match status" value="1"/>
</dbReference>
<dbReference type="GO" id="GO:0005840">
    <property type="term" value="C:ribosome"/>
    <property type="evidence" value="ECO:0007669"/>
    <property type="project" value="UniProtKB-KW"/>
</dbReference>
<feature type="binding site" evidence="6">
    <location>
        <position position="150"/>
    </location>
    <ligand>
        <name>S-adenosyl-L-methionine</name>
        <dbReference type="ChEBI" id="CHEBI:59789"/>
    </ligand>
</feature>
<protein>
    <recommendedName>
        <fullName evidence="6">Ribosomal protein L11 methyltransferase</fullName>
        <shortName evidence="6">L11 Mtase</shortName>
        <ecNumber evidence="6">2.1.1.-</ecNumber>
    </recommendedName>
</protein>
<dbReference type="Proteomes" id="UP000191055">
    <property type="component" value="Unassembled WGS sequence"/>
</dbReference>
<dbReference type="GO" id="GO:0032259">
    <property type="term" value="P:methylation"/>
    <property type="evidence" value="ECO:0007669"/>
    <property type="project" value="UniProtKB-KW"/>
</dbReference>
<comment type="function">
    <text evidence="6">Methylates ribosomal protein L11.</text>
</comment>
<evidence type="ECO:0000313" key="8">
    <source>
        <dbReference type="Proteomes" id="UP000191055"/>
    </source>
</evidence>
<accession>A0A1T5H8S5</accession>
<keyword evidence="4 6" id="KW-0808">Transferase</keyword>
<dbReference type="RefSeq" id="WP_079557871.1">
    <property type="nucleotide sequence ID" value="NZ_CP021904.1"/>
</dbReference>
<comment type="catalytic activity">
    <reaction evidence="6">
        <text>L-lysyl-[protein] + 3 S-adenosyl-L-methionine = N(6),N(6),N(6)-trimethyl-L-lysyl-[protein] + 3 S-adenosyl-L-homocysteine + 3 H(+)</text>
        <dbReference type="Rhea" id="RHEA:54192"/>
        <dbReference type="Rhea" id="RHEA-COMP:9752"/>
        <dbReference type="Rhea" id="RHEA-COMP:13826"/>
        <dbReference type="ChEBI" id="CHEBI:15378"/>
        <dbReference type="ChEBI" id="CHEBI:29969"/>
        <dbReference type="ChEBI" id="CHEBI:57856"/>
        <dbReference type="ChEBI" id="CHEBI:59789"/>
        <dbReference type="ChEBI" id="CHEBI:61961"/>
    </reaction>
</comment>
<evidence type="ECO:0000313" key="7">
    <source>
        <dbReference type="EMBL" id="SKC17078.1"/>
    </source>
</evidence>
<dbReference type="InterPro" id="IPR004498">
    <property type="entry name" value="Ribosomal_PrmA_MeTrfase"/>
</dbReference>
<dbReference type="PIRSF" id="PIRSF000401">
    <property type="entry name" value="RPL11_MTase"/>
    <property type="match status" value="1"/>
</dbReference>
<dbReference type="InterPro" id="IPR029063">
    <property type="entry name" value="SAM-dependent_MTases_sf"/>
</dbReference>
<evidence type="ECO:0000256" key="5">
    <source>
        <dbReference type="ARBA" id="ARBA00022691"/>
    </source>
</evidence>
<comment type="similarity">
    <text evidence="1 6">Belongs to the methyltransferase superfamily. PrmA family.</text>
</comment>
<dbReference type="SUPFAM" id="SSF53335">
    <property type="entry name" value="S-adenosyl-L-methionine-dependent methyltransferases"/>
    <property type="match status" value="1"/>
</dbReference>
<evidence type="ECO:0000256" key="6">
    <source>
        <dbReference type="HAMAP-Rule" id="MF_00735"/>
    </source>
</evidence>
<organism evidence="7 8">
    <name type="scientific">Alkalitalea saponilacus</name>
    <dbReference type="NCBI Taxonomy" id="889453"/>
    <lineage>
        <taxon>Bacteria</taxon>
        <taxon>Pseudomonadati</taxon>
        <taxon>Bacteroidota</taxon>
        <taxon>Bacteroidia</taxon>
        <taxon>Marinilabiliales</taxon>
        <taxon>Marinilabiliaceae</taxon>
        <taxon>Alkalitalea</taxon>
    </lineage>
</organism>
<dbReference type="PANTHER" id="PTHR43648">
    <property type="entry name" value="ELECTRON TRANSFER FLAVOPROTEIN BETA SUBUNIT LYSINE METHYLTRANSFERASE"/>
    <property type="match status" value="1"/>
</dbReference>
<evidence type="ECO:0000256" key="3">
    <source>
        <dbReference type="ARBA" id="ARBA00022603"/>
    </source>
</evidence>
<dbReference type="EC" id="2.1.1.-" evidence="6"/>
<dbReference type="CDD" id="cd02440">
    <property type="entry name" value="AdoMet_MTases"/>
    <property type="match status" value="1"/>
</dbReference>
<dbReference type="STRING" id="889453.SAMN03080601_02143"/>
<proteinExistence type="inferred from homology"/>
<evidence type="ECO:0000256" key="4">
    <source>
        <dbReference type="ARBA" id="ARBA00022679"/>
    </source>
</evidence>
<keyword evidence="7" id="KW-0689">Ribosomal protein</keyword>
<dbReference type="HAMAP" id="MF_00735">
    <property type="entry name" value="Methyltr_PrmA"/>
    <property type="match status" value="1"/>
</dbReference>
<keyword evidence="2 6" id="KW-0963">Cytoplasm</keyword>
<dbReference type="GO" id="GO:0005737">
    <property type="term" value="C:cytoplasm"/>
    <property type="evidence" value="ECO:0007669"/>
    <property type="project" value="UniProtKB-SubCell"/>
</dbReference>
<keyword evidence="8" id="KW-1185">Reference proteome</keyword>
<dbReference type="OrthoDB" id="9785995at2"/>
<dbReference type="InterPro" id="IPR050078">
    <property type="entry name" value="Ribosomal_L11_MeTrfase_PrmA"/>
</dbReference>